<dbReference type="InterPro" id="IPR008503">
    <property type="entry name" value="Asp_endopeptidase"/>
</dbReference>
<dbReference type="AlphaFoldDB" id="A0A1G7A336"/>
<accession>A0A1G7A336</accession>
<dbReference type="Gene3D" id="2.40.70.10">
    <property type="entry name" value="Acid Proteases"/>
    <property type="match status" value="1"/>
</dbReference>
<dbReference type="PANTHER" id="PTHR38037:SF2">
    <property type="entry name" value="ATP-DEPENDENT ZINC PROTEASE DOMAIN-CONTAINING PROTEIN-RELATED"/>
    <property type="match status" value="1"/>
</dbReference>
<dbReference type="RefSeq" id="WP_216095174.1">
    <property type="nucleotide sequence ID" value="NZ_FNAQ01000003.1"/>
</dbReference>
<name>A0A1G7A336_9BACT</name>
<dbReference type="PANTHER" id="PTHR38037">
    <property type="entry name" value="ZN_PROTEASE DOMAIN-CONTAINING PROTEIN"/>
    <property type="match status" value="1"/>
</dbReference>
<dbReference type="Pfam" id="PF05618">
    <property type="entry name" value="Zn_protease"/>
    <property type="match status" value="1"/>
</dbReference>
<dbReference type="InterPro" id="IPR021109">
    <property type="entry name" value="Peptidase_aspartic_dom_sf"/>
</dbReference>
<reference evidence="4" key="1">
    <citation type="submission" date="2016-10" db="EMBL/GenBank/DDBJ databases">
        <authorList>
            <person name="Varghese N."/>
            <person name="Submissions S."/>
        </authorList>
    </citation>
    <scope>NUCLEOTIDE SEQUENCE [LARGE SCALE GENOMIC DNA]</scope>
    <source>
        <strain evidence="4">DSM 8987</strain>
    </source>
</reference>
<proteinExistence type="predicted"/>
<feature type="coiled-coil region" evidence="1">
    <location>
        <begin position="39"/>
        <end position="73"/>
    </location>
</feature>
<dbReference type="STRING" id="57664.SAMN05661003_103250"/>
<dbReference type="SUPFAM" id="SSF50630">
    <property type="entry name" value="Acid proteases"/>
    <property type="match status" value="1"/>
</dbReference>
<gene>
    <name evidence="3" type="ORF">SAMN05661003_103250</name>
</gene>
<protein>
    <submittedName>
        <fullName evidence="3">Uncharacterized conserved protein</fullName>
    </submittedName>
</protein>
<keyword evidence="1" id="KW-0175">Coiled coil</keyword>
<dbReference type="EMBL" id="FNAQ01000003">
    <property type="protein sequence ID" value="SDE09314.1"/>
    <property type="molecule type" value="Genomic_DNA"/>
</dbReference>
<evidence type="ECO:0000259" key="2">
    <source>
        <dbReference type="Pfam" id="PF05618"/>
    </source>
</evidence>
<sequence>MSLNSFWMARTLRTVALFFLTPLLSACLPEYLLVEQPDWQQLQQRVQQQQQQLDRLQDELGQTQQTLRAAHLEVNEGLRELDERQRDQLQRQMQWEDQVRALRIVAAEPKATASRPAPAPPAPLRVARDKQVVGAIEHVYLAPPGVVLPARIDTGATTSSLDARNLEIFERNGAPWVRFMLVNPENNKETLLESRVVRFVRILQSNTDDSERRPVVELGVTIGKVNQNAEFTLSDRSHMDFPVLIGRNVLLDMMLVDVSEENIAPPHQPAKPAIGKGSK</sequence>
<evidence type="ECO:0000256" key="1">
    <source>
        <dbReference type="SAM" id="Coils"/>
    </source>
</evidence>
<organism evidence="3 4">
    <name type="scientific">Desulfuromonas thiophila</name>
    <dbReference type="NCBI Taxonomy" id="57664"/>
    <lineage>
        <taxon>Bacteria</taxon>
        <taxon>Pseudomonadati</taxon>
        <taxon>Thermodesulfobacteriota</taxon>
        <taxon>Desulfuromonadia</taxon>
        <taxon>Desulfuromonadales</taxon>
        <taxon>Desulfuromonadaceae</taxon>
        <taxon>Desulfuromonas</taxon>
    </lineage>
</organism>
<dbReference type="Proteomes" id="UP000243205">
    <property type="component" value="Unassembled WGS sequence"/>
</dbReference>
<feature type="domain" description="Retropepsin-like aspartic endopeptidase" evidence="2">
    <location>
        <begin position="132"/>
        <end position="266"/>
    </location>
</feature>
<evidence type="ECO:0000313" key="4">
    <source>
        <dbReference type="Proteomes" id="UP000243205"/>
    </source>
</evidence>
<keyword evidence="4" id="KW-1185">Reference proteome</keyword>
<evidence type="ECO:0000313" key="3">
    <source>
        <dbReference type="EMBL" id="SDE09314.1"/>
    </source>
</evidence>